<reference evidence="2 3" key="1">
    <citation type="submission" date="2020-08" db="EMBL/GenBank/DDBJ databases">
        <title>A Genomic Blueprint of the Chicken Gut Microbiome.</title>
        <authorList>
            <person name="Gilroy R."/>
            <person name="Ravi A."/>
            <person name="Getino M."/>
            <person name="Pursley I."/>
            <person name="Horton D.L."/>
            <person name="Alikhan N.-F."/>
            <person name="Baker D."/>
            <person name="Gharbi K."/>
            <person name="Hall N."/>
            <person name="Watson M."/>
            <person name="Adriaenssens E.M."/>
            <person name="Foster-Nyarko E."/>
            <person name="Jarju S."/>
            <person name="Secka A."/>
            <person name="Antonio M."/>
            <person name="Oren A."/>
            <person name="Chaudhuri R."/>
            <person name="La Ragione R.M."/>
            <person name="Hildebrand F."/>
            <person name="Pallen M.J."/>
        </authorList>
    </citation>
    <scope>NUCLEOTIDE SEQUENCE [LARGE SCALE GENOMIC DNA]</scope>
    <source>
        <strain evidence="2 3">Sa3CVN1</strain>
    </source>
</reference>
<comment type="caution">
    <text evidence="2">The sequence shown here is derived from an EMBL/GenBank/DDBJ whole genome shotgun (WGS) entry which is preliminary data.</text>
</comment>
<keyword evidence="2" id="KW-0482">Metalloprotease</keyword>
<protein>
    <submittedName>
        <fullName evidence="2">YhfC family intramembrane metalloprotease</fullName>
    </submittedName>
</protein>
<keyword evidence="2" id="KW-0645">Protease</keyword>
<dbReference type="EMBL" id="JACSRA010000019">
    <property type="protein sequence ID" value="MBD7912118.1"/>
    <property type="molecule type" value="Genomic_DNA"/>
</dbReference>
<feature type="transmembrane region" description="Helical" evidence="1">
    <location>
        <begin position="207"/>
        <end position="226"/>
    </location>
</feature>
<feature type="transmembrane region" description="Helical" evidence="1">
    <location>
        <begin position="184"/>
        <end position="201"/>
    </location>
</feature>
<keyword evidence="1" id="KW-1133">Transmembrane helix</keyword>
<keyword evidence="1" id="KW-0812">Transmembrane</keyword>
<keyword evidence="2" id="KW-0378">Hydrolase</keyword>
<evidence type="ECO:0000313" key="3">
    <source>
        <dbReference type="Proteomes" id="UP000627781"/>
    </source>
</evidence>
<keyword evidence="1" id="KW-0472">Membrane</keyword>
<feature type="transmembrane region" description="Helical" evidence="1">
    <location>
        <begin position="235"/>
        <end position="256"/>
    </location>
</feature>
<accession>A0ABR8PVA7</accession>
<dbReference type="RefSeq" id="WP_191769076.1">
    <property type="nucleotide sequence ID" value="NZ_JACSRA010000019.1"/>
</dbReference>
<name>A0ABR8PVA7_9CLOT</name>
<dbReference type="PIRSF" id="PIRSF033101">
    <property type="entry name" value="UCP033101"/>
    <property type="match status" value="1"/>
</dbReference>
<dbReference type="Proteomes" id="UP000627781">
    <property type="component" value="Unassembled WGS sequence"/>
</dbReference>
<keyword evidence="3" id="KW-1185">Reference proteome</keyword>
<proteinExistence type="predicted"/>
<gene>
    <name evidence="2" type="ORF">H9661_12195</name>
</gene>
<evidence type="ECO:0000313" key="2">
    <source>
        <dbReference type="EMBL" id="MBD7912118.1"/>
    </source>
</evidence>
<sequence length="272" mass="30104">MVNSTSIFFMILSFILSVILPITLIIFVKKKYKVSLKPFLVGVLAFFISAEILENLLHLYFLNVNPTTTAFFANSAIAYAIYGGLAAGIFEESARYISFKYFLKQNRNFLDGISYGLGHGSIESILIGGIAALGTISNSLAINSGKFTSISEKAGIPTVKINLVIDQYVNTPVFQWITPGIERVLALAIQIGLSIIVLYAIKERKKLYFFAAIAIHAIVDIPAALYQKGAISNIYILYLIIFIEACLILTCAFKFLRPKFSKKDNNDLDKIS</sequence>
<feature type="transmembrane region" description="Helical" evidence="1">
    <location>
        <begin position="68"/>
        <end position="90"/>
    </location>
</feature>
<dbReference type="GO" id="GO:0008237">
    <property type="term" value="F:metallopeptidase activity"/>
    <property type="evidence" value="ECO:0007669"/>
    <property type="project" value="UniProtKB-KW"/>
</dbReference>
<dbReference type="Pfam" id="PF10086">
    <property type="entry name" value="YhfC"/>
    <property type="match status" value="1"/>
</dbReference>
<evidence type="ECO:0000256" key="1">
    <source>
        <dbReference type="SAM" id="Phobius"/>
    </source>
</evidence>
<dbReference type="InterPro" id="IPR011397">
    <property type="entry name" value="YhfC"/>
</dbReference>
<feature type="transmembrane region" description="Helical" evidence="1">
    <location>
        <begin position="39"/>
        <end position="62"/>
    </location>
</feature>
<organism evidence="2 3">
    <name type="scientific">Clostridium cibarium</name>
    <dbReference type="NCBI Taxonomy" id="2762247"/>
    <lineage>
        <taxon>Bacteria</taxon>
        <taxon>Bacillati</taxon>
        <taxon>Bacillota</taxon>
        <taxon>Clostridia</taxon>
        <taxon>Eubacteriales</taxon>
        <taxon>Clostridiaceae</taxon>
        <taxon>Clostridium</taxon>
    </lineage>
</organism>
<feature type="transmembrane region" description="Helical" evidence="1">
    <location>
        <begin position="6"/>
        <end position="27"/>
    </location>
</feature>